<gene>
    <name evidence="1" type="ORF">ADUPG1_003568</name>
</gene>
<keyword evidence="2" id="KW-1185">Reference proteome</keyword>
<accession>A0ABQ5L2Q2</accession>
<name>A0ABQ5L2Q2_9EUKA</name>
<evidence type="ECO:0008006" key="3">
    <source>
        <dbReference type="Google" id="ProtNLM"/>
    </source>
</evidence>
<dbReference type="Gene3D" id="2.40.50.100">
    <property type="match status" value="1"/>
</dbReference>
<evidence type="ECO:0000313" key="2">
    <source>
        <dbReference type="Proteomes" id="UP001057375"/>
    </source>
</evidence>
<dbReference type="SUPFAM" id="SSF111369">
    <property type="entry name" value="HlyD-like secretion proteins"/>
    <property type="match status" value="1"/>
</dbReference>
<proteinExistence type="predicted"/>
<dbReference type="Gene3D" id="2.40.30.170">
    <property type="match status" value="1"/>
</dbReference>
<dbReference type="PANTHER" id="PTHR30469">
    <property type="entry name" value="MULTIDRUG RESISTANCE PROTEIN MDTA"/>
    <property type="match status" value="1"/>
</dbReference>
<evidence type="ECO:0000313" key="1">
    <source>
        <dbReference type="EMBL" id="GKT37630.1"/>
    </source>
</evidence>
<reference evidence="1" key="1">
    <citation type="submission" date="2022-03" db="EMBL/GenBank/DDBJ databases">
        <title>Draft genome sequence of Aduncisulcus paluster, a free-living microaerophilic Fornicata.</title>
        <authorList>
            <person name="Yuyama I."/>
            <person name="Kume K."/>
            <person name="Tamura T."/>
            <person name="Inagaki Y."/>
            <person name="Hashimoto T."/>
        </authorList>
    </citation>
    <scope>NUCLEOTIDE SEQUENCE</scope>
    <source>
        <strain evidence="1">NY0171</strain>
    </source>
</reference>
<sequence>LEAAQHQVKSMEDQNALAVKSFERTKALYENPQGSAVSQAQYEQAELGASKTGVEAAKVQLSQAKIGLEQSLDQLADADMKTPISGVVSALNIEAGQSIGAGQHIADVINMSKVYVDIQVAENVISSLKAGDEIEGRIPAPCG</sequence>
<protein>
    <recommendedName>
        <fullName evidence="3">HlyD family secretion protein</fullName>
    </recommendedName>
</protein>
<comment type="caution">
    <text evidence="1">The sequence shown here is derived from an EMBL/GenBank/DDBJ whole genome shotgun (WGS) entry which is preliminary data.</text>
</comment>
<dbReference type="Proteomes" id="UP001057375">
    <property type="component" value="Unassembled WGS sequence"/>
</dbReference>
<dbReference type="EMBL" id="BQXS01004923">
    <property type="protein sequence ID" value="GKT37630.1"/>
    <property type="molecule type" value="Genomic_DNA"/>
</dbReference>
<organism evidence="1 2">
    <name type="scientific">Aduncisulcus paluster</name>
    <dbReference type="NCBI Taxonomy" id="2918883"/>
    <lineage>
        <taxon>Eukaryota</taxon>
        <taxon>Metamonada</taxon>
        <taxon>Carpediemonas-like organisms</taxon>
        <taxon>Aduncisulcus</taxon>
    </lineage>
</organism>
<dbReference type="Gene3D" id="1.10.287.470">
    <property type="entry name" value="Helix hairpin bin"/>
    <property type="match status" value="1"/>
</dbReference>
<feature type="non-terminal residue" evidence="1">
    <location>
        <position position="1"/>
    </location>
</feature>